<evidence type="ECO:0000313" key="1">
    <source>
        <dbReference type="EMBL" id="KAJ0181835.1"/>
    </source>
</evidence>
<evidence type="ECO:0000313" key="2">
    <source>
        <dbReference type="Proteomes" id="UP000824533"/>
    </source>
</evidence>
<dbReference type="Proteomes" id="UP000824533">
    <property type="component" value="Linkage Group LG04"/>
</dbReference>
<gene>
    <name evidence="1" type="ORF">K1T71_002557</name>
</gene>
<sequence>MIQVDTFKRPSPSPSRSSVRSDSRVFRQPRVIQVNRDAATMVGGEANAPSGTGGSGISGPIPECESRFAQHAAHFRSRTFSDGFIRNTSLELLLGVDCDACHALAAQRHCLDKHISKQDLDLICNCNIQQNNFDNCNRDLTEQRGHTLNIYDMERIKRDTGRNLLSTGSHRSLDRKCGKNRTVGVSNYISKQLISYDPRNSLVQKIKRKLSNLKKIGGDAITKKHQNAVQLAEITSSSMSSLKKLSMLSITDKPQRRVNSQNCIFTASGYQNQDDIKSNASTYANFSGNVDQCFDRLRDCNLDVDKMSSHKLIKIRSFENNEALNNRHSPALDTIKFSTLDNRSRCKSIKRQMSYNDFPNERFRERLPDNWTREANTFETRSTRSDLVDDDVQTFVDPDVMMGGLRTTHARCTCDTNYEARVPPIFYDTQGKKRLVPAPDVTERGKGARTAACEACKSTQWLPTGTTSTTSHSSTTTGNTSLVIVWHRRWCCVAILVLVAGTACVAGPLALRTAPGAPLHERLRLAERLLHDTPLVDGHNDLPWNIRKFLHNKIKDFSFDEDLRTISPWATSSWSHTDLPRLKQGRVAAQFWAAYVPCDAQHRDAVQLTFEQIDLIQRLTDKYHPQLTFCTSAEDIISAHTNHRLCSLVGVEGGHAIGGSLGVLRTLYQVGVRYLTLTSTCDTPWAECAAADRTEPSLRGGLTPFGKVVVKEMNRLGMLVDLSHVSERTMRDALVVSRAPVLFSHSSARALCNVTRNVPDSILRLLAANKGLIMVNFYTSFLTCKETATVQDAIAHINHIRDVAGVDSVGLGAGYDGINYTPQGLEDVSSYPLLFAELMEEGWNIEELRKLAGLNLLRVMSAAERVARELATAQVTPYEEVSPRTPDAHNCSSQDI</sequence>
<accession>A0ACC1DDC2</accession>
<dbReference type="EMBL" id="CM034390">
    <property type="protein sequence ID" value="KAJ0181835.1"/>
    <property type="molecule type" value="Genomic_DNA"/>
</dbReference>
<comment type="caution">
    <text evidence="1">The sequence shown here is derived from an EMBL/GenBank/DDBJ whole genome shotgun (WGS) entry which is preliminary data.</text>
</comment>
<reference evidence="1 2" key="1">
    <citation type="journal article" date="2021" name="Front. Genet.">
        <title>Chromosome-Level Genome Assembly Reveals Significant Gene Expansion in the Toll and IMD Signaling Pathways of Dendrolimus kikuchii.</title>
        <authorList>
            <person name="Zhou J."/>
            <person name="Wu P."/>
            <person name="Xiong Z."/>
            <person name="Liu N."/>
            <person name="Zhao N."/>
            <person name="Ji M."/>
            <person name="Qiu Y."/>
            <person name="Yang B."/>
        </authorList>
    </citation>
    <scope>NUCLEOTIDE SEQUENCE [LARGE SCALE GENOMIC DNA]</scope>
    <source>
        <strain evidence="1">Ann1</strain>
    </source>
</reference>
<keyword evidence="2" id="KW-1185">Reference proteome</keyword>
<protein>
    <submittedName>
        <fullName evidence="1">Uncharacterized protein</fullName>
    </submittedName>
</protein>
<name>A0ACC1DDC2_9NEOP</name>
<organism evidence="1 2">
    <name type="scientific">Dendrolimus kikuchii</name>
    <dbReference type="NCBI Taxonomy" id="765133"/>
    <lineage>
        <taxon>Eukaryota</taxon>
        <taxon>Metazoa</taxon>
        <taxon>Ecdysozoa</taxon>
        <taxon>Arthropoda</taxon>
        <taxon>Hexapoda</taxon>
        <taxon>Insecta</taxon>
        <taxon>Pterygota</taxon>
        <taxon>Neoptera</taxon>
        <taxon>Endopterygota</taxon>
        <taxon>Lepidoptera</taxon>
        <taxon>Glossata</taxon>
        <taxon>Ditrysia</taxon>
        <taxon>Bombycoidea</taxon>
        <taxon>Lasiocampidae</taxon>
        <taxon>Dendrolimus</taxon>
    </lineage>
</organism>
<proteinExistence type="predicted"/>